<comment type="caution">
    <text evidence="2">The sequence shown here is derived from an EMBL/GenBank/DDBJ whole genome shotgun (WGS) entry which is preliminary data.</text>
</comment>
<keyword evidence="1" id="KW-0812">Transmembrane</keyword>
<organism evidence="2 3">
    <name type="scientific">Candidatus Methanoperedens nitratireducens</name>
    <dbReference type="NCBI Taxonomy" id="1392998"/>
    <lineage>
        <taxon>Archaea</taxon>
        <taxon>Methanobacteriati</taxon>
        <taxon>Methanobacteriota</taxon>
        <taxon>Stenosarchaea group</taxon>
        <taxon>Methanomicrobia</taxon>
        <taxon>Methanosarcinales</taxon>
        <taxon>ANME-2 cluster</taxon>
        <taxon>Candidatus Methanoperedentaceae</taxon>
        <taxon>Candidatus Methanoperedens</taxon>
    </lineage>
</organism>
<reference evidence="2 3" key="1">
    <citation type="journal article" date="2013" name="Nature">
        <title>Anaerobic oxidation of methane coupled to nitrate reduction in a novel archaeal lineage.</title>
        <authorList>
            <person name="Haroon M.F."/>
            <person name="Hu S."/>
            <person name="Shi Y."/>
            <person name="Imelfort M."/>
            <person name="Keller J."/>
            <person name="Hugenholtz P."/>
            <person name="Yuan Z."/>
            <person name="Tyson G.W."/>
        </authorList>
    </citation>
    <scope>NUCLEOTIDE SEQUENCE [LARGE SCALE GENOMIC DNA]</scope>
    <source>
        <strain evidence="2 3">ANME-2d</strain>
    </source>
</reference>
<proteinExistence type="predicted"/>
<evidence type="ECO:0000256" key="1">
    <source>
        <dbReference type="SAM" id="Phobius"/>
    </source>
</evidence>
<name>A0A062UYX7_9EURY</name>
<sequence>MNTGMELLDSVSYLLFALILYILSILSRRLGEVMGMKRYYYLYYAGISFVLSGSIVRALSLAEFEYSYLLGYALFAAGLTLSLIATVKYWGWLIREYK</sequence>
<keyword evidence="1" id="KW-0472">Membrane</keyword>
<dbReference type="Proteomes" id="UP000027153">
    <property type="component" value="Unassembled WGS sequence"/>
</dbReference>
<evidence type="ECO:0000313" key="2">
    <source>
        <dbReference type="EMBL" id="KCZ72136.1"/>
    </source>
</evidence>
<dbReference type="RefSeq" id="WP_048090169.1">
    <property type="nucleotide sequence ID" value="NZ_JMIY01000003.1"/>
</dbReference>
<dbReference type="AlphaFoldDB" id="A0A062UYX7"/>
<dbReference type="OrthoDB" id="385949at2157"/>
<accession>A0A062UYX7</accession>
<keyword evidence="3" id="KW-1185">Reference proteome</keyword>
<gene>
    <name evidence="2" type="ORF">ANME2D_01539</name>
</gene>
<evidence type="ECO:0000313" key="3">
    <source>
        <dbReference type="Proteomes" id="UP000027153"/>
    </source>
</evidence>
<feature type="transmembrane region" description="Helical" evidence="1">
    <location>
        <begin position="12"/>
        <end position="30"/>
    </location>
</feature>
<protein>
    <submittedName>
        <fullName evidence="2">Uncharacterized protein</fullName>
    </submittedName>
</protein>
<dbReference type="EMBL" id="JMIY01000003">
    <property type="protein sequence ID" value="KCZ72136.1"/>
    <property type="molecule type" value="Genomic_DNA"/>
</dbReference>
<feature type="transmembrane region" description="Helical" evidence="1">
    <location>
        <begin position="42"/>
        <end position="62"/>
    </location>
</feature>
<keyword evidence="1" id="KW-1133">Transmembrane helix</keyword>
<feature type="transmembrane region" description="Helical" evidence="1">
    <location>
        <begin position="68"/>
        <end position="90"/>
    </location>
</feature>